<dbReference type="PANTHER" id="PTHR47582:SF1">
    <property type="entry name" value="P450, PUTATIVE (EUROFUNG)-RELATED"/>
    <property type="match status" value="1"/>
</dbReference>
<dbReference type="Proteomes" id="UP000777438">
    <property type="component" value="Unassembled WGS sequence"/>
</dbReference>
<proteinExistence type="predicted"/>
<dbReference type="EMBL" id="JAGPYM010000016">
    <property type="protein sequence ID" value="KAH6886445.1"/>
    <property type="molecule type" value="Genomic_DNA"/>
</dbReference>
<dbReference type="CDD" id="cd11040">
    <property type="entry name" value="CYP7_CYP8-like"/>
    <property type="match status" value="1"/>
</dbReference>
<dbReference type="AlphaFoldDB" id="A0A9P8W1H4"/>
<dbReference type="GO" id="GO:0004497">
    <property type="term" value="F:monooxygenase activity"/>
    <property type="evidence" value="ECO:0007669"/>
    <property type="project" value="InterPro"/>
</dbReference>
<dbReference type="GO" id="GO:0016705">
    <property type="term" value="F:oxidoreductase activity, acting on paired donors, with incorporation or reduction of molecular oxygen"/>
    <property type="evidence" value="ECO:0007669"/>
    <property type="project" value="InterPro"/>
</dbReference>
<dbReference type="InterPro" id="IPR053007">
    <property type="entry name" value="CYP450_monoxygenase_sec-met"/>
</dbReference>
<feature type="chain" id="PRO_5040462970" evidence="1">
    <location>
        <begin position="20"/>
        <end position="549"/>
    </location>
</feature>
<organism evidence="2 3">
    <name type="scientific">Thelonectria olida</name>
    <dbReference type="NCBI Taxonomy" id="1576542"/>
    <lineage>
        <taxon>Eukaryota</taxon>
        <taxon>Fungi</taxon>
        <taxon>Dikarya</taxon>
        <taxon>Ascomycota</taxon>
        <taxon>Pezizomycotina</taxon>
        <taxon>Sordariomycetes</taxon>
        <taxon>Hypocreomycetidae</taxon>
        <taxon>Hypocreales</taxon>
        <taxon>Nectriaceae</taxon>
        <taxon>Thelonectria</taxon>
    </lineage>
</organism>
<dbReference type="GO" id="GO:0020037">
    <property type="term" value="F:heme binding"/>
    <property type="evidence" value="ECO:0007669"/>
    <property type="project" value="InterPro"/>
</dbReference>
<dbReference type="InterPro" id="IPR036396">
    <property type="entry name" value="Cyt_P450_sf"/>
</dbReference>
<accession>A0A9P8W1H4</accession>
<protein>
    <submittedName>
        <fullName evidence="2">Cytochrome P450</fullName>
    </submittedName>
</protein>
<dbReference type="GO" id="GO:0005506">
    <property type="term" value="F:iron ion binding"/>
    <property type="evidence" value="ECO:0007669"/>
    <property type="project" value="InterPro"/>
</dbReference>
<comment type="caution">
    <text evidence="2">The sequence shown here is derived from an EMBL/GenBank/DDBJ whole genome shotgun (WGS) entry which is preliminary data.</text>
</comment>
<evidence type="ECO:0000313" key="2">
    <source>
        <dbReference type="EMBL" id="KAH6886445.1"/>
    </source>
</evidence>
<keyword evidence="1" id="KW-0732">Signal</keyword>
<dbReference type="Pfam" id="PF00067">
    <property type="entry name" value="p450"/>
    <property type="match status" value="1"/>
</dbReference>
<dbReference type="PANTHER" id="PTHR47582">
    <property type="entry name" value="P450, PUTATIVE (EUROFUNG)-RELATED"/>
    <property type="match status" value="1"/>
</dbReference>
<evidence type="ECO:0000256" key="1">
    <source>
        <dbReference type="SAM" id="SignalP"/>
    </source>
</evidence>
<sequence length="549" mass="61223">MGPGLVFFFSFLLLPLSRPLPLLHLHPSRLTLRVAMAWVRDESRPGKKGGDEGGPEAPILALELEENETGGEKQNDTILYRGYTKIPLRTGILSVSQLPTLSSMIPWVGHLLGLQNNSARYVNRLIASTAAPIFTINIPFKRIIVASPSMDRNLSRHTSETGLAQILAFVGPRVFSLGPKTIDVILDADPRPLHKVKFGDVDNLKALSERSGVFVWDEMDKMPASSEVDLAHWMFGLTVSATANAVWGVENPWRMDREFAEEFMNLSETFDSLSRPFAWLTARSAYKSRKFLSTRLRDFHQQHRESRVQTVAHGINVVAHSDPDWETNPDYFNIEMVSALGLLATPSTLSVWLMRHLLATPDMLRIVVQEVSQLQDIPGENTGAPRLDIADVRTLCPWLVAAWYENLRLHMTGVPRLARHDFNLNLPGSDPLSVSQGDIFLLPMCASNLDANTWGPDAASFIPGRFINADGTLNNSLIRKVRAFGVAGNLCPGRVFGFEVAMMVVAGMLRDFDIKSIDGRDFWVPDVRRGFNVGFERYADDVKVALARR</sequence>
<dbReference type="InterPro" id="IPR001128">
    <property type="entry name" value="Cyt_P450"/>
</dbReference>
<feature type="signal peptide" evidence="1">
    <location>
        <begin position="1"/>
        <end position="19"/>
    </location>
</feature>
<dbReference type="SUPFAM" id="SSF48264">
    <property type="entry name" value="Cytochrome P450"/>
    <property type="match status" value="1"/>
</dbReference>
<dbReference type="OrthoDB" id="3366823at2759"/>
<gene>
    <name evidence="2" type="ORF">B0T10DRAFT_539411</name>
</gene>
<keyword evidence="3" id="KW-1185">Reference proteome</keyword>
<name>A0A9P8W1H4_9HYPO</name>
<reference evidence="2 3" key="1">
    <citation type="journal article" date="2021" name="Nat. Commun.">
        <title>Genetic determinants of endophytism in the Arabidopsis root mycobiome.</title>
        <authorList>
            <person name="Mesny F."/>
            <person name="Miyauchi S."/>
            <person name="Thiergart T."/>
            <person name="Pickel B."/>
            <person name="Atanasova L."/>
            <person name="Karlsson M."/>
            <person name="Huettel B."/>
            <person name="Barry K.W."/>
            <person name="Haridas S."/>
            <person name="Chen C."/>
            <person name="Bauer D."/>
            <person name="Andreopoulos W."/>
            <person name="Pangilinan J."/>
            <person name="LaButti K."/>
            <person name="Riley R."/>
            <person name="Lipzen A."/>
            <person name="Clum A."/>
            <person name="Drula E."/>
            <person name="Henrissat B."/>
            <person name="Kohler A."/>
            <person name="Grigoriev I.V."/>
            <person name="Martin F.M."/>
            <person name="Hacquard S."/>
        </authorList>
    </citation>
    <scope>NUCLEOTIDE SEQUENCE [LARGE SCALE GENOMIC DNA]</scope>
    <source>
        <strain evidence="2 3">MPI-CAGE-CH-0241</strain>
    </source>
</reference>
<dbReference type="Gene3D" id="1.10.630.10">
    <property type="entry name" value="Cytochrome P450"/>
    <property type="match status" value="1"/>
</dbReference>
<evidence type="ECO:0000313" key="3">
    <source>
        <dbReference type="Proteomes" id="UP000777438"/>
    </source>
</evidence>